<dbReference type="InterPro" id="IPR036691">
    <property type="entry name" value="Endo/exonu/phosph_ase_sf"/>
</dbReference>
<comment type="similarity">
    <text evidence="1">Belongs to the CCR4/nocturin family.</text>
</comment>
<evidence type="ECO:0000256" key="1">
    <source>
        <dbReference type="ARBA" id="ARBA00010774"/>
    </source>
</evidence>
<evidence type="ECO:0000259" key="4">
    <source>
        <dbReference type="Pfam" id="PF03372"/>
    </source>
</evidence>
<dbReference type="InterPro" id="IPR050410">
    <property type="entry name" value="CCR4/nocturin_mRNA_transcr"/>
</dbReference>
<organism evidence="5 6">
    <name type="scientific">Phlebiopsis gigantea (strain 11061_1 CR5-6)</name>
    <name type="common">White-rot fungus</name>
    <name type="synonym">Peniophora gigantea</name>
    <dbReference type="NCBI Taxonomy" id="745531"/>
    <lineage>
        <taxon>Eukaryota</taxon>
        <taxon>Fungi</taxon>
        <taxon>Dikarya</taxon>
        <taxon>Basidiomycota</taxon>
        <taxon>Agaricomycotina</taxon>
        <taxon>Agaricomycetes</taxon>
        <taxon>Polyporales</taxon>
        <taxon>Phanerochaetaceae</taxon>
        <taxon>Phlebiopsis</taxon>
    </lineage>
</organism>
<feature type="region of interest" description="Disordered" evidence="3">
    <location>
        <begin position="20"/>
        <end position="40"/>
    </location>
</feature>
<dbReference type="AlphaFoldDB" id="A0A0C3SFN6"/>
<dbReference type="HOGENOM" id="CLU_034867_1_0_1"/>
<dbReference type="EMBL" id="KN840439">
    <property type="protein sequence ID" value="KIP12400.1"/>
    <property type="molecule type" value="Genomic_DNA"/>
</dbReference>
<name>A0A0C3SFN6_PHLG1</name>
<dbReference type="Proteomes" id="UP000053257">
    <property type="component" value="Unassembled WGS sequence"/>
</dbReference>
<keyword evidence="2" id="KW-0378">Hydrolase</keyword>
<reference evidence="5 6" key="1">
    <citation type="journal article" date="2014" name="PLoS Genet.">
        <title>Analysis of the Phlebiopsis gigantea genome, transcriptome and secretome provides insight into its pioneer colonization strategies of wood.</title>
        <authorList>
            <person name="Hori C."/>
            <person name="Ishida T."/>
            <person name="Igarashi K."/>
            <person name="Samejima M."/>
            <person name="Suzuki H."/>
            <person name="Master E."/>
            <person name="Ferreira P."/>
            <person name="Ruiz-Duenas F.J."/>
            <person name="Held B."/>
            <person name="Canessa P."/>
            <person name="Larrondo L.F."/>
            <person name="Schmoll M."/>
            <person name="Druzhinina I.S."/>
            <person name="Kubicek C.P."/>
            <person name="Gaskell J.A."/>
            <person name="Kersten P."/>
            <person name="St John F."/>
            <person name="Glasner J."/>
            <person name="Sabat G."/>
            <person name="Splinter BonDurant S."/>
            <person name="Syed K."/>
            <person name="Yadav J."/>
            <person name="Mgbeahuruike A.C."/>
            <person name="Kovalchuk A."/>
            <person name="Asiegbu F.O."/>
            <person name="Lackner G."/>
            <person name="Hoffmeister D."/>
            <person name="Rencoret J."/>
            <person name="Gutierrez A."/>
            <person name="Sun H."/>
            <person name="Lindquist E."/>
            <person name="Barry K."/>
            <person name="Riley R."/>
            <person name="Grigoriev I.V."/>
            <person name="Henrissat B."/>
            <person name="Kues U."/>
            <person name="Berka R.M."/>
            <person name="Martinez A.T."/>
            <person name="Covert S.F."/>
            <person name="Blanchette R.A."/>
            <person name="Cullen D."/>
        </authorList>
    </citation>
    <scope>NUCLEOTIDE SEQUENCE [LARGE SCALE GENOMIC DNA]</scope>
    <source>
        <strain evidence="5 6">11061_1 CR5-6</strain>
    </source>
</reference>
<sequence length="437" mass="49371">MSASHNRYELTPEQLALAEERRQQRLQQKQKGEAPQTDPRSKILTREWLKLADPPEGTVRVKVMTWNTHRTAGRELFPSSDCLKASQREHMLYREVVSHAADICCLQEVDRTEKLFPVLKKAGYSHIYKAGNRKNHGSVIAYRKDLFKEVGDRRVLYDEEDVRTEGNERARRGSSFFTKNIGNLVALERLENQKEGFIIATTHLFWHPRQAGILFREVTKFRDEIGASHWPCIVAGDFNFAPDDASYALISGDSLLPEQLALLEFSRVVHRNIDPDVPVTAAKATEEEDEGADVAESDPGIVITNARRARPEDGLLSNEELQALFQRSTRPVSAYDEGQRSGSLDIKEGVTFQSRQTIDASRRGAFEPVWTSYTHYWKTILDYIFVLNPPNSQAQVIGLAKPFPTGKLAPGIPRMGVCGSDHISLCAELAWPSRIEE</sequence>
<dbReference type="PANTHER" id="PTHR12121:SF45">
    <property type="entry name" value="NOCTURNIN"/>
    <property type="match status" value="1"/>
</dbReference>
<dbReference type="PANTHER" id="PTHR12121">
    <property type="entry name" value="CARBON CATABOLITE REPRESSOR PROTEIN 4"/>
    <property type="match status" value="1"/>
</dbReference>
<keyword evidence="6" id="KW-1185">Reference proteome</keyword>
<accession>A0A0C3SFN6</accession>
<evidence type="ECO:0000256" key="2">
    <source>
        <dbReference type="ARBA" id="ARBA00022801"/>
    </source>
</evidence>
<evidence type="ECO:0000313" key="6">
    <source>
        <dbReference type="Proteomes" id="UP000053257"/>
    </source>
</evidence>
<evidence type="ECO:0000256" key="3">
    <source>
        <dbReference type="SAM" id="MobiDB-lite"/>
    </source>
</evidence>
<gene>
    <name evidence="5" type="ORF">PHLGIDRAFT_27244</name>
</gene>
<dbReference type="GO" id="GO:0006139">
    <property type="term" value="P:nucleobase-containing compound metabolic process"/>
    <property type="evidence" value="ECO:0007669"/>
    <property type="project" value="UniProtKB-ARBA"/>
</dbReference>
<dbReference type="Pfam" id="PF03372">
    <property type="entry name" value="Exo_endo_phos"/>
    <property type="match status" value="1"/>
</dbReference>
<proteinExistence type="inferred from homology"/>
<feature type="domain" description="Endonuclease/exonuclease/phosphatase" evidence="4">
    <location>
        <begin position="64"/>
        <end position="422"/>
    </location>
</feature>
<dbReference type="GO" id="GO:0000175">
    <property type="term" value="F:3'-5'-RNA exonuclease activity"/>
    <property type="evidence" value="ECO:0007669"/>
    <property type="project" value="TreeGrafter"/>
</dbReference>
<dbReference type="OrthoDB" id="428734at2759"/>
<dbReference type="Gene3D" id="3.60.10.10">
    <property type="entry name" value="Endonuclease/exonuclease/phosphatase"/>
    <property type="match status" value="1"/>
</dbReference>
<protein>
    <recommendedName>
        <fullName evidence="4">Endonuclease/exonuclease/phosphatase domain-containing protein</fullName>
    </recommendedName>
</protein>
<dbReference type="InterPro" id="IPR005135">
    <property type="entry name" value="Endo/exonuclease/phosphatase"/>
</dbReference>
<dbReference type="SUPFAM" id="SSF56219">
    <property type="entry name" value="DNase I-like"/>
    <property type="match status" value="1"/>
</dbReference>
<evidence type="ECO:0000313" key="5">
    <source>
        <dbReference type="EMBL" id="KIP12400.1"/>
    </source>
</evidence>